<gene>
    <name evidence="1" type="ORF">EWM64_g6275</name>
</gene>
<dbReference type="InterPro" id="IPR011009">
    <property type="entry name" value="Kinase-like_dom_sf"/>
</dbReference>
<evidence type="ECO:0000313" key="2">
    <source>
        <dbReference type="Proteomes" id="UP000298061"/>
    </source>
</evidence>
<reference evidence="1 2" key="1">
    <citation type="submission" date="2019-02" db="EMBL/GenBank/DDBJ databases">
        <title>Genome sequencing of the rare red list fungi Hericium alpestre (H. flagellum).</title>
        <authorList>
            <person name="Buettner E."/>
            <person name="Kellner H."/>
        </authorList>
    </citation>
    <scope>NUCLEOTIDE SEQUENCE [LARGE SCALE GENOMIC DNA]</scope>
    <source>
        <strain evidence="1 2">DSM 108284</strain>
    </source>
</reference>
<dbReference type="AlphaFoldDB" id="A0A4Y9ZUJ4"/>
<evidence type="ECO:0000313" key="1">
    <source>
        <dbReference type="EMBL" id="TFY77737.1"/>
    </source>
</evidence>
<sequence length="295" mass="33095">MALTVFLPPFYLDGTPETYILRNGDTNACSGPSDISFRSLKRIGGSDFYRIDVYRGELTLSSDEPPLDVVCKIGFGRKAKDRVSHEASMYTGKLSHLQGECIPHCHGYFEGGTDEGPTGCIVLAYCGEPIKEMLGYLPDKFKIGIVHALVGIHDAGLNHLDLTAGNILDYNGRPMIIDFEDSEDHECGRQIDIEIGAPGPSAIMEIGCPELYQFFLDLKIWTPAFIRYIDNYWPIKFAFDARTLAMTAPSHWSQEEALKEANRVIVEHVKTYYPAEYDHWRASFSELIKLLSLSQ</sequence>
<dbReference type="SUPFAM" id="SSF56112">
    <property type="entry name" value="Protein kinase-like (PK-like)"/>
    <property type="match status" value="1"/>
</dbReference>
<dbReference type="STRING" id="135208.A0A4Y9ZUJ4"/>
<dbReference type="OrthoDB" id="2740102at2759"/>
<comment type="caution">
    <text evidence="1">The sequence shown here is derived from an EMBL/GenBank/DDBJ whole genome shotgun (WGS) entry which is preliminary data.</text>
</comment>
<protein>
    <recommendedName>
        <fullName evidence="3">Protein kinase domain-containing protein</fullName>
    </recommendedName>
</protein>
<name>A0A4Y9ZUJ4_9AGAM</name>
<dbReference type="Gene3D" id="1.10.510.10">
    <property type="entry name" value="Transferase(Phosphotransferase) domain 1"/>
    <property type="match status" value="1"/>
</dbReference>
<proteinExistence type="predicted"/>
<evidence type="ECO:0008006" key="3">
    <source>
        <dbReference type="Google" id="ProtNLM"/>
    </source>
</evidence>
<accession>A0A4Y9ZUJ4</accession>
<organism evidence="1 2">
    <name type="scientific">Hericium alpestre</name>
    <dbReference type="NCBI Taxonomy" id="135208"/>
    <lineage>
        <taxon>Eukaryota</taxon>
        <taxon>Fungi</taxon>
        <taxon>Dikarya</taxon>
        <taxon>Basidiomycota</taxon>
        <taxon>Agaricomycotina</taxon>
        <taxon>Agaricomycetes</taxon>
        <taxon>Russulales</taxon>
        <taxon>Hericiaceae</taxon>
        <taxon>Hericium</taxon>
    </lineage>
</organism>
<keyword evidence="2" id="KW-1185">Reference proteome</keyword>
<dbReference type="Proteomes" id="UP000298061">
    <property type="component" value="Unassembled WGS sequence"/>
</dbReference>
<dbReference type="EMBL" id="SFCI01000835">
    <property type="protein sequence ID" value="TFY77737.1"/>
    <property type="molecule type" value="Genomic_DNA"/>
</dbReference>